<dbReference type="STRING" id="415747.SAMN03097708_02185"/>
<proteinExistence type="predicted"/>
<feature type="signal peptide" evidence="1">
    <location>
        <begin position="1"/>
        <end position="27"/>
    </location>
</feature>
<keyword evidence="1" id="KW-0732">Signal</keyword>
<protein>
    <submittedName>
        <fullName evidence="3">Rhodanese-like domain-containing protein</fullName>
    </submittedName>
</protein>
<dbReference type="InterPro" id="IPR001763">
    <property type="entry name" value="Rhodanese-like_dom"/>
</dbReference>
<name>A0A1G5QIS4_9GAMM</name>
<sequence length="249" mass="27810">MYQPLTSRLVGVFILFGSLVMATQANALDVNLTEDKASLRVNHHNKMIDVQRDQDGDNLVDAMWAKTSRNCPPFCIQPSTPVAGVELFTEIDLFNFMEQKVNSGDGFLIDARLPDWYLRGTIPGSINIPFTVFQRETDHPNLIEALNLLGVGAKGEDGTITRLIDSVFGDSNKKSGHWDFSKAKEVVLWCNGPWCGQSPHAIRALAKLGYPVDKIKYYRGGMQMWQLLGLSTIVPEMEEVLFFNEQGGE</sequence>
<dbReference type="EMBL" id="FMWD01000006">
    <property type="protein sequence ID" value="SCZ61704.1"/>
    <property type="molecule type" value="Genomic_DNA"/>
</dbReference>
<dbReference type="CDD" id="cd00158">
    <property type="entry name" value="RHOD"/>
    <property type="match status" value="1"/>
</dbReference>
<evidence type="ECO:0000256" key="1">
    <source>
        <dbReference type="SAM" id="SignalP"/>
    </source>
</evidence>
<dbReference type="AlphaFoldDB" id="A0A1G5QIS4"/>
<dbReference type="SUPFAM" id="SSF52821">
    <property type="entry name" value="Rhodanese/Cell cycle control phosphatase"/>
    <property type="match status" value="1"/>
</dbReference>
<organism evidence="3 4">
    <name type="scientific">Thiohalomonas denitrificans</name>
    <dbReference type="NCBI Taxonomy" id="415747"/>
    <lineage>
        <taxon>Bacteria</taxon>
        <taxon>Pseudomonadati</taxon>
        <taxon>Pseudomonadota</taxon>
        <taxon>Gammaproteobacteria</taxon>
        <taxon>Thiohalomonadales</taxon>
        <taxon>Thiohalomonadaceae</taxon>
        <taxon>Thiohalomonas</taxon>
    </lineage>
</organism>
<dbReference type="InterPro" id="IPR036873">
    <property type="entry name" value="Rhodanese-like_dom_sf"/>
</dbReference>
<keyword evidence="4" id="KW-1185">Reference proteome</keyword>
<evidence type="ECO:0000313" key="3">
    <source>
        <dbReference type="EMBL" id="SCZ61704.1"/>
    </source>
</evidence>
<dbReference type="PROSITE" id="PS50206">
    <property type="entry name" value="RHODANESE_3"/>
    <property type="match status" value="1"/>
</dbReference>
<feature type="chain" id="PRO_5011740797" evidence="1">
    <location>
        <begin position="28"/>
        <end position="249"/>
    </location>
</feature>
<feature type="domain" description="Rhodanese" evidence="2">
    <location>
        <begin position="102"/>
        <end position="234"/>
    </location>
</feature>
<dbReference type="RefSeq" id="WP_092996731.1">
    <property type="nucleotide sequence ID" value="NZ_FMWD01000006.1"/>
</dbReference>
<evidence type="ECO:0000259" key="2">
    <source>
        <dbReference type="PROSITE" id="PS50206"/>
    </source>
</evidence>
<accession>A0A1G5QIS4</accession>
<reference evidence="3 4" key="1">
    <citation type="submission" date="2016-10" db="EMBL/GenBank/DDBJ databases">
        <authorList>
            <person name="de Groot N.N."/>
        </authorList>
    </citation>
    <scope>NUCLEOTIDE SEQUENCE [LARGE SCALE GENOMIC DNA]</scope>
    <source>
        <strain evidence="3 4">HLD2</strain>
    </source>
</reference>
<dbReference type="OrthoDB" id="9784513at2"/>
<evidence type="ECO:0000313" key="4">
    <source>
        <dbReference type="Proteomes" id="UP000199648"/>
    </source>
</evidence>
<gene>
    <name evidence="3" type="ORF">SAMN03097708_02185</name>
</gene>
<dbReference type="Proteomes" id="UP000199648">
    <property type="component" value="Unassembled WGS sequence"/>
</dbReference>
<dbReference type="SMART" id="SM00450">
    <property type="entry name" value="RHOD"/>
    <property type="match status" value="1"/>
</dbReference>
<dbReference type="Gene3D" id="3.40.250.10">
    <property type="entry name" value="Rhodanese-like domain"/>
    <property type="match status" value="1"/>
</dbReference>
<dbReference type="Pfam" id="PF00581">
    <property type="entry name" value="Rhodanese"/>
    <property type="match status" value="1"/>
</dbReference>